<keyword evidence="1" id="KW-0812">Transmembrane</keyword>
<feature type="transmembrane region" description="Helical" evidence="1">
    <location>
        <begin position="62"/>
        <end position="82"/>
    </location>
</feature>
<keyword evidence="3" id="KW-1185">Reference proteome</keyword>
<feature type="transmembrane region" description="Helical" evidence="1">
    <location>
        <begin position="117"/>
        <end position="136"/>
    </location>
</feature>
<evidence type="ECO:0000256" key="1">
    <source>
        <dbReference type="SAM" id="Phobius"/>
    </source>
</evidence>
<protein>
    <submittedName>
        <fullName evidence="2">Uncharacterized protein</fullName>
    </submittedName>
</protein>
<feature type="transmembrane region" description="Helical" evidence="1">
    <location>
        <begin position="33"/>
        <end position="50"/>
    </location>
</feature>
<feature type="transmembrane region" description="Helical" evidence="1">
    <location>
        <begin position="88"/>
        <end position="110"/>
    </location>
</feature>
<dbReference type="EMBL" id="FZNQ01000009">
    <property type="protein sequence ID" value="SNR48780.1"/>
    <property type="molecule type" value="Genomic_DNA"/>
</dbReference>
<reference evidence="2 3" key="1">
    <citation type="submission" date="2017-06" db="EMBL/GenBank/DDBJ databases">
        <authorList>
            <person name="Kim H.J."/>
            <person name="Triplett B.A."/>
        </authorList>
    </citation>
    <scope>NUCLEOTIDE SEQUENCE [LARGE SCALE GENOMIC DNA]</scope>
    <source>
        <strain evidence="2 3">DSM 8800</strain>
    </source>
</reference>
<sequence>MFRSIREHGPALLVPAAWTVAAAAVAGLVSTQALFIMHVVMSLFLVAFVLTGWREMSTGVLAGWRAVILAGVPITLAGVAGLSLTTDALLAVALYGWALLPAAGFIYTAGRVDVGRWIYLAGAACCPVGALVVALAPSTTVVVAGIALIGVGQTAGILDATLRY</sequence>
<keyword evidence="1" id="KW-1133">Transmembrane helix</keyword>
<evidence type="ECO:0000313" key="2">
    <source>
        <dbReference type="EMBL" id="SNR48780.1"/>
    </source>
</evidence>
<feature type="transmembrane region" description="Helical" evidence="1">
    <location>
        <begin position="142"/>
        <end position="162"/>
    </location>
</feature>
<evidence type="ECO:0000313" key="3">
    <source>
        <dbReference type="Proteomes" id="UP000198397"/>
    </source>
</evidence>
<dbReference type="OrthoDB" id="330871at2157"/>
<organism evidence="2 3">
    <name type="scientific">Halorubrum vacuolatum</name>
    <name type="common">Natronobacterium vacuolatum</name>
    <dbReference type="NCBI Taxonomy" id="63740"/>
    <lineage>
        <taxon>Archaea</taxon>
        <taxon>Methanobacteriati</taxon>
        <taxon>Methanobacteriota</taxon>
        <taxon>Stenosarchaea group</taxon>
        <taxon>Halobacteria</taxon>
        <taxon>Halobacteriales</taxon>
        <taxon>Haloferacaceae</taxon>
        <taxon>Halorubrum</taxon>
    </lineage>
</organism>
<proteinExistence type="predicted"/>
<name>A0A238WQA0_HALVU</name>
<dbReference type="AlphaFoldDB" id="A0A238WQA0"/>
<gene>
    <name evidence="2" type="ORF">SAMN06264855_10976</name>
</gene>
<dbReference type="Proteomes" id="UP000198397">
    <property type="component" value="Unassembled WGS sequence"/>
</dbReference>
<keyword evidence="1" id="KW-0472">Membrane</keyword>
<accession>A0A238WQA0</accession>
<dbReference type="RefSeq" id="WP_089384900.1">
    <property type="nucleotide sequence ID" value="NZ_FZNQ01000009.1"/>
</dbReference>